<comment type="subunit">
    <text evidence="4">Heterodimer of a large and a small subunit.</text>
</comment>
<keyword evidence="6 8" id="KW-0479">Metal-binding</keyword>
<evidence type="ECO:0000256" key="6">
    <source>
        <dbReference type="ARBA" id="ARBA00022723"/>
    </source>
</evidence>
<keyword evidence="5 8" id="KW-0533">Nickel</keyword>
<evidence type="ECO:0000256" key="9">
    <source>
        <dbReference type="RuleBase" id="RU003896"/>
    </source>
</evidence>
<protein>
    <submittedName>
        <fullName evidence="10">Quinone-reactive Ni/Fe-hydrogenase large subunit</fullName>
        <ecNumber evidence="10">1.12.5.1</ecNumber>
    </submittedName>
</protein>
<dbReference type="RefSeq" id="WP_183733858.1">
    <property type="nucleotide sequence ID" value="NZ_JACHID010000016.1"/>
</dbReference>
<evidence type="ECO:0000256" key="5">
    <source>
        <dbReference type="ARBA" id="ARBA00022596"/>
    </source>
</evidence>
<dbReference type="Gene3D" id="1.10.645.10">
    <property type="entry name" value="Cytochrome-c3 Hydrogenase, chain B"/>
    <property type="match status" value="1"/>
</dbReference>
<dbReference type="InterPro" id="IPR050867">
    <property type="entry name" value="NiFe/NiFeSe_hydrgnase_LSU"/>
</dbReference>
<feature type="binding site" evidence="8">
    <location>
        <position position="43"/>
    </location>
    <ligand>
        <name>Mg(2+)</name>
        <dbReference type="ChEBI" id="CHEBI:18420"/>
    </ligand>
</feature>
<keyword evidence="7 9" id="KW-0560">Oxidoreductase</keyword>
<dbReference type="EMBL" id="JACHID010000016">
    <property type="protein sequence ID" value="MBB5022755.1"/>
    <property type="molecule type" value="Genomic_DNA"/>
</dbReference>
<dbReference type="EC" id="1.12.5.1" evidence="10"/>
<accession>A0A7W8DHR3</accession>
<dbReference type="Proteomes" id="UP000528322">
    <property type="component" value="Unassembled WGS sequence"/>
</dbReference>
<keyword evidence="11" id="KW-1185">Reference proteome</keyword>
<dbReference type="SUPFAM" id="SSF56762">
    <property type="entry name" value="HydB/Nqo4-like"/>
    <property type="match status" value="1"/>
</dbReference>
<feature type="binding site" evidence="8">
    <location>
        <position position="62"/>
    </location>
    <ligand>
        <name>Mg(2+)</name>
        <dbReference type="ChEBI" id="CHEBI:18420"/>
    </ligand>
</feature>
<proteinExistence type="inferred from homology"/>
<gene>
    <name evidence="10" type="ORF">HNR37_002099</name>
</gene>
<keyword evidence="8" id="KW-0408">Iron</keyword>
<dbReference type="PANTHER" id="PTHR42958:SF2">
    <property type="entry name" value="UPTAKE HYDROGENASE LARGE SUBUNIT"/>
    <property type="match status" value="1"/>
</dbReference>
<feature type="binding site" evidence="8">
    <location>
        <position position="65"/>
    </location>
    <ligand>
        <name>Ni(2+)</name>
        <dbReference type="ChEBI" id="CHEBI:49786"/>
    </ligand>
</feature>
<dbReference type="PROSITE" id="PS00508">
    <property type="entry name" value="NI_HGENASE_L_2"/>
    <property type="match status" value="1"/>
</dbReference>
<dbReference type="AlphaFoldDB" id="A0A7W8DHR3"/>
<name>A0A7W8DHR3_9BACT</name>
<comment type="caution">
    <text evidence="10">The sequence shown here is derived from an EMBL/GenBank/DDBJ whole genome shotgun (WGS) entry which is preliminary data.</text>
</comment>
<evidence type="ECO:0000256" key="8">
    <source>
        <dbReference type="PIRSR" id="PIRSR601501-1"/>
    </source>
</evidence>
<feature type="binding site" evidence="8">
    <location>
        <position position="65"/>
    </location>
    <ligand>
        <name>Fe cation</name>
        <dbReference type="ChEBI" id="CHEBI:24875"/>
    </ligand>
</feature>
<dbReference type="InterPro" id="IPR029014">
    <property type="entry name" value="NiFe-Hase_large"/>
</dbReference>
<feature type="binding site" evidence="8">
    <location>
        <position position="545"/>
    </location>
    <ligand>
        <name>Fe cation</name>
        <dbReference type="ChEBI" id="CHEBI:24875"/>
    </ligand>
</feature>
<organism evidence="10 11">
    <name type="scientific">Desulfurispira natronophila</name>
    <dbReference type="NCBI Taxonomy" id="682562"/>
    <lineage>
        <taxon>Bacteria</taxon>
        <taxon>Pseudomonadati</taxon>
        <taxon>Chrysiogenota</taxon>
        <taxon>Chrysiogenia</taxon>
        <taxon>Chrysiogenales</taxon>
        <taxon>Chrysiogenaceae</taxon>
        <taxon>Desulfurispira</taxon>
    </lineage>
</organism>
<comment type="cofactor">
    <cofactor evidence="1 8">
        <name>Ni(2+)</name>
        <dbReference type="ChEBI" id="CHEBI:49786"/>
    </cofactor>
</comment>
<dbReference type="FunFam" id="1.10.645.10:FF:000002">
    <property type="entry name" value="Hydrogenase 2 large subunit"/>
    <property type="match status" value="1"/>
</dbReference>
<dbReference type="Pfam" id="PF00374">
    <property type="entry name" value="NiFeSe_Hases"/>
    <property type="match status" value="1"/>
</dbReference>
<evidence type="ECO:0000313" key="10">
    <source>
        <dbReference type="EMBL" id="MBB5022755.1"/>
    </source>
</evidence>
<dbReference type="PROSITE" id="PS00507">
    <property type="entry name" value="NI_HGENASE_L_1"/>
    <property type="match status" value="1"/>
</dbReference>
<keyword evidence="8" id="KW-0460">Magnesium</keyword>
<dbReference type="GO" id="GO:0030313">
    <property type="term" value="C:cell envelope"/>
    <property type="evidence" value="ECO:0007669"/>
    <property type="project" value="UniProtKB-SubCell"/>
</dbReference>
<dbReference type="InterPro" id="IPR001501">
    <property type="entry name" value="Ni-dep_hyd_lsu"/>
</dbReference>
<evidence type="ECO:0000256" key="3">
    <source>
        <dbReference type="ARBA" id="ARBA00009292"/>
    </source>
</evidence>
<dbReference type="GO" id="GO:0008901">
    <property type="term" value="F:ferredoxin hydrogenase activity"/>
    <property type="evidence" value="ECO:0007669"/>
    <property type="project" value="InterPro"/>
</dbReference>
<evidence type="ECO:0000256" key="2">
    <source>
        <dbReference type="ARBA" id="ARBA00004196"/>
    </source>
</evidence>
<feature type="binding site" evidence="8">
    <location>
        <position position="548"/>
    </location>
    <ligand>
        <name>Mg(2+)</name>
        <dbReference type="ChEBI" id="CHEBI:18420"/>
    </ligand>
</feature>
<evidence type="ECO:0000313" key="11">
    <source>
        <dbReference type="Proteomes" id="UP000528322"/>
    </source>
</evidence>
<comment type="similarity">
    <text evidence="3 9">Belongs to the [NiFe]/[NiFeSe] hydrogenase large subunit family.</text>
</comment>
<feature type="binding site" evidence="8">
    <location>
        <position position="542"/>
    </location>
    <ligand>
        <name>Ni(2+)</name>
        <dbReference type="ChEBI" id="CHEBI:49786"/>
    </ligand>
</feature>
<dbReference type="GO" id="GO:0016151">
    <property type="term" value="F:nickel cation binding"/>
    <property type="evidence" value="ECO:0007669"/>
    <property type="project" value="InterPro"/>
</dbReference>
<comment type="cofactor">
    <cofactor evidence="8">
        <name>Fe cation</name>
        <dbReference type="ChEBI" id="CHEBI:24875"/>
    </cofactor>
</comment>
<sequence>MSRRIVVDPITRIEGHLRVDVVIDDNNTITDAYASGTLFRGIETILKGRDPRDAGFMTQRICGVCTYSHYKAGIEAVENALGIIPPYNAQLVRSLMGIALFMHDHVVHFYHLHGLDWCDITQALAADPRKASDLAFRYADFPVATGADELTAVQARVKTFVDKGHLGPFANAYWGHSTYRFTPEQNLIVLSHYLKALEVQRLAAQMMAVFGAKQPHPQSLTVGGVTCIMDLESPKRLGEFLTRFEQTADFIKRAYYADVKMAAEAYGSEDSVLQGCNIRNFMASSQYPISRTESLFDSGYILDGDLSRVYDIDDEHITEEATHAWYQNNEPLHPYEGKTQPNYTGFQDGDTVNGPAKILDGQGKYSWVKAPRYNGKPMEVGPLAQMLVSYGRGNPRVQKLVNNFLSETGLPVEALFTTLGRTAGRMLQTMLMVEGGHEAFGNLVENLKVDRETCAAYSIDNNREYRGSFSGDVPRGALSHWVTIKNGVIDHYQCVVPSTWNASPRDAQGQPGPYEAALVGTTVADPTQPLEIIRTIHSFDPCLACAIHVMDVEGNCLAEYRVDPQTGQTS</sequence>
<dbReference type="PANTHER" id="PTHR42958">
    <property type="entry name" value="HYDROGENASE-2 LARGE CHAIN"/>
    <property type="match status" value="1"/>
</dbReference>
<dbReference type="GO" id="GO:0047067">
    <property type="term" value="F:hydrogen:quinone oxidoreductase activity"/>
    <property type="evidence" value="ECO:0007669"/>
    <property type="project" value="UniProtKB-EC"/>
</dbReference>
<reference evidence="10 11" key="1">
    <citation type="submission" date="2020-08" db="EMBL/GenBank/DDBJ databases">
        <title>Genomic Encyclopedia of Type Strains, Phase IV (KMG-IV): sequencing the most valuable type-strain genomes for metagenomic binning, comparative biology and taxonomic classification.</title>
        <authorList>
            <person name="Goeker M."/>
        </authorList>
    </citation>
    <scope>NUCLEOTIDE SEQUENCE [LARGE SCALE GENOMIC DNA]</scope>
    <source>
        <strain evidence="10 11">DSM 22071</strain>
    </source>
</reference>
<dbReference type="InterPro" id="IPR018194">
    <property type="entry name" value="Ni-dep_hyd_lsu_Ni_BS"/>
</dbReference>
<evidence type="ECO:0000256" key="7">
    <source>
        <dbReference type="ARBA" id="ARBA00023002"/>
    </source>
</evidence>
<evidence type="ECO:0000256" key="1">
    <source>
        <dbReference type="ARBA" id="ARBA00001967"/>
    </source>
</evidence>
<comment type="subcellular location">
    <subcellularLocation>
        <location evidence="2">Cell envelope</location>
    </subcellularLocation>
</comment>
<evidence type="ECO:0000256" key="4">
    <source>
        <dbReference type="ARBA" id="ARBA00011771"/>
    </source>
</evidence>